<gene>
    <name evidence="1" type="ORF">LENED_003729</name>
</gene>
<dbReference type="EMBL" id="BDGU01000084">
    <property type="protein sequence ID" value="GAW02097.1"/>
    <property type="molecule type" value="Genomic_DNA"/>
</dbReference>
<comment type="caution">
    <text evidence="1">The sequence shown here is derived from an EMBL/GenBank/DDBJ whole genome shotgun (WGS) entry which is preliminary data.</text>
</comment>
<name>A0A1Q3E4A7_LENED</name>
<dbReference type="Proteomes" id="UP000188533">
    <property type="component" value="Unassembled WGS sequence"/>
</dbReference>
<evidence type="ECO:0000313" key="2">
    <source>
        <dbReference type="Proteomes" id="UP000188533"/>
    </source>
</evidence>
<organism evidence="1 2">
    <name type="scientific">Lentinula edodes</name>
    <name type="common">Shiitake mushroom</name>
    <name type="synonym">Lentinus edodes</name>
    <dbReference type="NCBI Taxonomy" id="5353"/>
    <lineage>
        <taxon>Eukaryota</taxon>
        <taxon>Fungi</taxon>
        <taxon>Dikarya</taxon>
        <taxon>Basidiomycota</taxon>
        <taxon>Agaricomycotina</taxon>
        <taxon>Agaricomycetes</taxon>
        <taxon>Agaricomycetidae</taxon>
        <taxon>Agaricales</taxon>
        <taxon>Marasmiineae</taxon>
        <taxon>Omphalotaceae</taxon>
        <taxon>Lentinula</taxon>
    </lineage>
</organism>
<reference evidence="1 2" key="2">
    <citation type="submission" date="2017-02" db="EMBL/GenBank/DDBJ databases">
        <title>A genome survey and senescence transcriptome analysis in Lentinula edodes.</title>
        <authorList>
            <person name="Sakamoto Y."/>
            <person name="Nakade K."/>
            <person name="Sato S."/>
            <person name="Yoshida Y."/>
            <person name="Miyazaki K."/>
            <person name="Natsume S."/>
            <person name="Konno N."/>
        </authorList>
    </citation>
    <scope>NUCLEOTIDE SEQUENCE [LARGE SCALE GENOMIC DNA]</scope>
    <source>
        <strain evidence="1 2">NBRC 111202</strain>
    </source>
</reference>
<sequence>MIGSQTLYMSLSYIDSSLVTLLIVNGTVFRCHLWHHQDNIIVWKDIKDFRIGGQDISPCYGCSTVRPSQESSNRLELTYWPGSLRISVPLFNEEAINGSYEPSRAGRIITEARKLKER</sequence>
<accession>A0A1Q3E4A7</accession>
<dbReference type="AlphaFoldDB" id="A0A1Q3E4A7"/>
<proteinExistence type="predicted"/>
<protein>
    <submittedName>
        <fullName evidence="1">Uncharacterized protein</fullName>
    </submittedName>
</protein>
<evidence type="ECO:0000313" key="1">
    <source>
        <dbReference type="EMBL" id="GAW02097.1"/>
    </source>
</evidence>
<keyword evidence="2" id="KW-1185">Reference proteome</keyword>
<reference evidence="1 2" key="1">
    <citation type="submission" date="2016-08" db="EMBL/GenBank/DDBJ databases">
        <authorList>
            <consortium name="Lentinula edodes genome sequencing consortium"/>
            <person name="Sakamoto Y."/>
            <person name="Nakade K."/>
            <person name="Sato S."/>
            <person name="Yoshida Y."/>
            <person name="Miyazaki K."/>
            <person name="Natsume S."/>
            <person name="Konno N."/>
        </authorList>
    </citation>
    <scope>NUCLEOTIDE SEQUENCE [LARGE SCALE GENOMIC DNA]</scope>
    <source>
        <strain evidence="1 2">NBRC 111202</strain>
    </source>
</reference>